<evidence type="ECO:0000313" key="3">
    <source>
        <dbReference type="EMBL" id="ACQ81355.1"/>
    </source>
</evidence>
<keyword evidence="4" id="KW-1185">Reference proteome</keyword>
<accession>C5C0F9</accession>
<dbReference type="RefSeq" id="WP_015883595.1">
    <property type="nucleotide sequence ID" value="NC_012669.1"/>
</dbReference>
<feature type="domain" description="AB hydrolase-1" evidence="2">
    <location>
        <begin position="28"/>
        <end position="245"/>
    </location>
</feature>
<gene>
    <name evidence="3" type="ordered locus">Bcav_3111</name>
</gene>
<dbReference type="EMBL" id="CP001618">
    <property type="protein sequence ID" value="ACQ81355.1"/>
    <property type="molecule type" value="Genomic_DNA"/>
</dbReference>
<feature type="region of interest" description="Disordered" evidence="1">
    <location>
        <begin position="1"/>
        <end position="22"/>
    </location>
</feature>
<reference evidence="3 4" key="1">
    <citation type="journal article" date="2009" name="Stand. Genomic Sci.">
        <title>Complete genome sequence of Beutenbergia cavernae type strain (HKI 0122).</title>
        <authorList>
            <person name="Land M."/>
            <person name="Pukall R."/>
            <person name="Abt B."/>
            <person name="Goker M."/>
            <person name="Rohde M."/>
            <person name="Glavina Del Rio T."/>
            <person name="Tice H."/>
            <person name="Copeland A."/>
            <person name="Cheng J.F."/>
            <person name="Lucas S."/>
            <person name="Chen F."/>
            <person name="Nolan M."/>
            <person name="Bruce D."/>
            <person name="Goodwin L."/>
            <person name="Pitluck S."/>
            <person name="Ivanova N."/>
            <person name="Mavromatis K."/>
            <person name="Ovchinnikova G."/>
            <person name="Pati A."/>
            <person name="Chen A."/>
            <person name="Palaniappan K."/>
            <person name="Hauser L."/>
            <person name="Chang Y.J."/>
            <person name="Jefferies C.C."/>
            <person name="Saunders E."/>
            <person name="Brettin T."/>
            <person name="Detter J.C."/>
            <person name="Han C."/>
            <person name="Chain P."/>
            <person name="Bristow J."/>
            <person name="Eisen J.A."/>
            <person name="Markowitz V."/>
            <person name="Hugenholtz P."/>
            <person name="Kyrpides N.C."/>
            <person name="Klenk H.P."/>
            <person name="Lapidus A."/>
        </authorList>
    </citation>
    <scope>NUCLEOTIDE SEQUENCE [LARGE SCALE GENOMIC DNA]</scope>
    <source>
        <strain evidence="4">ATCC BAA-8 / DSM 12333 / NBRC 16432</strain>
    </source>
</reference>
<dbReference type="Pfam" id="PF12697">
    <property type="entry name" value="Abhydrolase_6"/>
    <property type="match status" value="1"/>
</dbReference>
<dbReference type="KEGG" id="bcv:Bcav_3111"/>
<organism evidence="3 4">
    <name type="scientific">Beutenbergia cavernae (strain ATCC BAA-8 / DSM 12333 / CCUG 43141 / JCM 11478 / NBRC 16432 / NCIMB 13614 / HKI 0122)</name>
    <dbReference type="NCBI Taxonomy" id="471853"/>
    <lineage>
        <taxon>Bacteria</taxon>
        <taxon>Bacillati</taxon>
        <taxon>Actinomycetota</taxon>
        <taxon>Actinomycetes</taxon>
        <taxon>Micrococcales</taxon>
        <taxon>Beutenbergiaceae</taxon>
        <taxon>Beutenbergia</taxon>
    </lineage>
</organism>
<dbReference type="InterPro" id="IPR029058">
    <property type="entry name" value="AB_hydrolase_fold"/>
</dbReference>
<dbReference type="Gene3D" id="3.40.50.1820">
    <property type="entry name" value="alpha/beta hydrolase"/>
    <property type="match status" value="1"/>
</dbReference>
<evidence type="ECO:0000313" key="4">
    <source>
        <dbReference type="Proteomes" id="UP000007962"/>
    </source>
</evidence>
<name>C5C0F9_BEUC1</name>
<dbReference type="STRING" id="471853.Bcav_3111"/>
<keyword evidence="3" id="KW-0378">Hydrolase</keyword>
<dbReference type="GO" id="GO:0016787">
    <property type="term" value="F:hydrolase activity"/>
    <property type="evidence" value="ECO:0007669"/>
    <property type="project" value="UniProtKB-KW"/>
</dbReference>
<dbReference type="SUPFAM" id="SSF53474">
    <property type="entry name" value="alpha/beta-Hydrolases"/>
    <property type="match status" value="1"/>
</dbReference>
<evidence type="ECO:0000256" key="1">
    <source>
        <dbReference type="SAM" id="MobiDB-lite"/>
    </source>
</evidence>
<dbReference type="Proteomes" id="UP000007962">
    <property type="component" value="Chromosome"/>
</dbReference>
<evidence type="ECO:0000259" key="2">
    <source>
        <dbReference type="Pfam" id="PF12697"/>
    </source>
</evidence>
<dbReference type="InterPro" id="IPR000073">
    <property type="entry name" value="AB_hydrolase_1"/>
</dbReference>
<dbReference type="HOGENOM" id="CLU_020336_50_4_11"/>
<dbReference type="ESTHER" id="beuc1-c5c0f9">
    <property type="family name" value="6_AlphaBeta_hydrolase"/>
</dbReference>
<dbReference type="eggNOG" id="COG2267">
    <property type="taxonomic scope" value="Bacteria"/>
</dbReference>
<proteinExistence type="predicted"/>
<sequence>MQQAARGARTGSVRAPRASADGQRRPDVLLVHGIRTSSTMWRHQLEVLRALGFRAEALDLPGHGARRGETFTLDAARESIESARSGMAEDAVVVGLSLGGYLALDWAARTTHPATRLVVSSCTALPGGWGHRAYLGLSDVIGRLPADGATRLSDAAARGLVGRRAAEDVAAGGVAVEAQLATLRALLAVRPLDDLARIDVPVTFLLGGWDHFRTEQSAFERAARRGDVVVVPRATHLVSLHRPLAYDRALLGILDRDR</sequence>
<protein>
    <submittedName>
        <fullName evidence="3">Putative hydrolase</fullName>
    </submittedName>
</protein>
<dbReference type="AlphaFoldDB" id="C5C0F9"/>
<dbReference type="PANTHER" id="PTHR43194:SF2">
    <property type="entry name" value="PEROXISOMAL MEMBRANE PROTEIN LPX1"/>
    <property type="match status" value="1"/>
</dbReference>
<dbReference type="OrthoDB" id="5495375at2"/>
<dbReference type="InterPro" id="IPR050228">
    <property type="entry name" value="Carboxylesterase_BioH"/>
</dbReference>
<dbReference type="PANTHER" id="PTHR43194">
    <property type="entry name" value="HYDROLASE ALPHA/BETA FOLD FAMILY"/>
    <property type="match status" value="1"/>
</dbReference>